<dbReference type="GO" id="GO:0006352">
    <property type="term" value="P:DNA-templated transcription initiation"/>
    <property type="evidence" value="ECO:0007669"/>
    <property type="project" value="InterPro"/>
</dbReference>
<keyword evidence="4" id="KW-0238">DNA-binding</keyword>
<comment type="similarity">
    <text evidence="1">Belongs to the sigma-70 factor family.</text>
</comment>
<dbReference type="EMBL" id="LGVV01000001">
    <property type="protein sequence ID" value="KNX43392.1"/>
    <property type="molecule type" value="Genomic_DNA"/>
</dbReference>
<dbReference type="OrthoDB" id="9809557at2"/>
<dbReference type="SUPFAM" id="SSF88946">
    <property type="entry name" value="Sigma2 domain of RNA polymerase sigma factors"/>
    <property type="match status" value="1"/>
</dbReference>
<dbReference type="Proteomes" id="UP000037046">
    <property type="component" value="Unassembled WGS sequence"/>
</dbReference>
<dbReference type="PRINTS" id="PR00046">
    <property type="entry name" value="SIGMA70FCT"/>
</dbReference>
<keyword evidence="5" id="KW-0804">Transcription</keyword>
<evidence type="ECO:0000256" key="4">
    <source>
        <dbReference type="ARBA" id="ARBA00023125"/>
    </source>
</evidence>
<evidence type="ECO:0000256" key="6">
    <source>
        <dbReference type="SAM" id="MobiDB-lite"/>
    </source>
</evidence>
<reference evidence="10" key="1">
    <citation type="submission" date="2015-07" db="EMBL/GenBank/DDBJ databases">
        <title>Draft Genome Sequence of Roseovarius tolerans EL-164, a producer of N-Acylated Alanine Methyl Esters (NAMEs).</title>
        <authorList>
            <person name="Voget S."/>
            <person name="Bruns H."/>
            <person name="Wagner-Doebler I."/>
            <person name="Schulz S."/>
            <person name="Daniel R."/>
        </authorList>
    </citation>
    <scope>NUCLEOTIDE SEQUENCE [LARGE SCALE GENOMIC DNA]</scope>
    <source>
        <strain evidence="10">EL-164</strain>
    </source>
</reference>
<comment type="caution">
    <text evidence="9">The sequence shown here is derived from an EMBL/GenBank/DDBJ whole genome shotgun (WGS) entry which is preliminary data.</text>
</comment>
<dbReference type="GO" id="GO:0003677">
    <property type="term" value="F:DNA binding"/>
    <property type="evidence" value="ECO:0007669"/>
    <property type="project" value="UniProtKB-KW"/>
</dbReference>
<dbReference type="Pfam" id="PF04545">
    <property type="entry name" value="Sigma70_r4"/>
    <property type="match status" value="1"/>
</dbReference>
<dbReference type="GO" id="GO:0016987">
    <property type="term" value="F:sigma factor activity"/>
    <property type="evidence" value="ECO:0007669"/>
    <property type="project" value="UniProtKB-KW"/>
</dbReference>
<organism evidence="9 10">
    <name type="scientific">Roseovarius tolerans</name>
    <dbReference type="NCBI Taxonomy" id="74031"/>
    <lineage>
        <taxon>Bacteria</taxon>
        <taxon>Pseudomonadati</taxon>
        <taxon>Pseudomonadota</taxon>
        <taxon>Alphaproteobacteria</taxon>
        <taxon>Rhodobacterales</taxon>
        <taxon>Roseobacteraceae</taxon>
        <taxon>Roseovarius</taxon>
    </lineage>
</organism>
<dbReference type="InterPro" id="IPR050813">
    <property type="entry name" value="Sigma-70_Factor"/>
</dbReference>
<dbReference type="PANTHER" id="PTHR30376:SF3">
    <property type="entry name" value="RNA POLYMERASE SIGMA FACTOR RPOH"/>
    <property type="match status" value="1"/>
</dbReference>
<evidence type="ECO:0000259" key="8">
    <source>
        <dbReference type="Pfam" id="PF04545"/>
    </source>
</evidence>
<dbReference type="PANTHER" id="PTHR30376">
    <property type="entry name" value="SIGMA FACTOR RPOH HEAT SHOCK RELATED"/>
    <property type="match status" value="1"/>
</dbReference>
<evidence type="ECO:0000313" key="10">
    <source>
        <dbReference type="Proteomes" id="UP000037046"/>
    </source>
</evidence>
<dbReference type="Gene3D" id="1.20.140.160">
    <property type="match status" value="1"/>
</dbReference>
<evidence type="ECO:0000256" key="1">
    <source>
        <dbReference type="ARBA" id="ARBA00007788"/>
    </source>
</evidence>
<sequence>MNKPIIPSDPKHHRNRPRPGFLSADDEQRLARAWQDNRDVDARNRLVRAFAPLAMATAKRHSRDKKLDDPDLIQHAHIGLIKAANGFDPDKGFRFSTYAAWWIRAELQEYRLRTWSMVQRTRTAKSRKVFFNLHRLEDDVNAPPGETRDEKNRRVATALGLEPSELDAFRTEFAGNDSSLNRPASSEDGDDIINLLQDPDCDVEQQVSDRLDRNKFWQEAKTHFGKLPDRERVIVVSTVLKDPPMTLEELGTVYGISRERVRQLRERGLERLRGSMGDSLDHHRPALAPR</sequence>
<keyword evidence="3" id="KW-0731">Sigma factor</keyword>
<dbReference type="PATRIC" id="fig|74031.6.peg.185"/>
<proteinExistence type="inferred from homology"/>
<dbReference type="InterPro" id="IPR013325">
    <property type="entry name" value="RNA_pol_sigma_r2"/>
</dbReference>
<dbReference type="InterPro" id="IPR013324">
    <property type="entry name" value="RNA_pol_sigma_r3/r4-like"/>
</dbReference>
<dbReference type="InterPro" id="IPR000943">
    <property type="entry name" value="RNA_pol_sigma70"/>
</dbReference>
<feature type="region of interest" description="Disordered" evidence="6">
    <location>
        <begin position="1"/>
        <end position="26"/>
    </location>
</feature>
<dbReference type="InterPro" id="IPR014284">
    <property type="entry name" value="RNA_pol_sigma-70_dom"/>
</dbReference>
<keyword evidence="10" id="KW-1185">Reference proteome</keyword>
<dbReference type="Gene3D" id="1.20.120.1810">
    <property type="match status" value="1"/>
</dbReference>
<dbReference type="InterPro" id="IPR007627">
    <property type="entry name" value="RNA_pol_sigma70_r2"/>
</dbReference>
<accession>A0A0L6CZX6</accession>
<dbReference type="Pfam" id="PF04542">
    <property type="entry name" value="Sigma70_r2"/>
    <property type="match status" value="1"/>
</dbReference>
<dbReference type="STRING" id="74031.SAMN04488077_11511"/>
<evidence type="ECO:0000256" key="2">
    <source>
        <dbReference type="ARBA" id="ARBA00023015"/>
    </source>
</evidence>
<dbReference type="RefSeq" id="WP_050661136.1">
    <property type="nucleotide sequence ID" value="NZ_CP118494.1"/>
</dbReference>
<name>A0A0L6CZX6_9RHOB</name>
<protein>
    <submittedName>
        <fullName evidence="9">RNA polymerase sigma factor RpoH</fullName>
    </submittedName>
</protein>
<dbReference type="SUPFAM" id="SSF88659">
    <property type="entry name" value="Sigma3 and sigma4 domains of RNA polymerase sigma factors"/>
    <property type="match status" value="1"/>
</dbReference>
<dbReference type="CDD" id="cd06171">
    <property type="entry name" value="Sigma70_r4"/>
    <property type="match status" value="1"/>
</dbReference>
<dbReference type="InterPro" id="IPR007630">
    <property type="entry name" value="RNA_pol_sigma70_r4"/>
</dbReference>
<dbReference type="NCBIfam" id="TIGR02937">
    <property type="entry name" value="sigma70-ECF"/>
    <property type="match status" value="1"/>
</dbReference>
<keyword evidence="2" id="KW-0805">Transcription regulation</keyword>
<feature type="domain" description="RNA polymerase sigma-70 region 2" evidence="7">
    <location>
        <begin position="46"/>
        <end position="115"/>
    </location>
</feature>
<dbReference type="AlphaFoldDB" id="A0A0L6CZX6"/>
<evidence type="ECO:0000313" key="9">
    <source>
        <dbReference type="EMBL" id="KNX43392.1"/>
    </source>
</evidence>
<evidence type="ECO:0000256" key="5">
    <source>
        <dbReference type="ARBA" id="ARBA00023163"/>
    </source>
</evidence>
<evidence type="ECO:0000259" key="7">
    <source>
        <dbReference type="Pfam" id="PF04542"/>
    </source>
</evidence>
<feature type="domain" description="RNA polymerase sigma-70 region 4" evidence="8">
    <location>
        <begin position="225"/>
        <end position="273"/>
    </location>
</feature>
<evidence type="ECO:0000256" key="3">
    <source>
        <dbReference type="ARBA" id="ARBA00023082"/>
    </source>
</evidence>
<gene>
    <name evidence="9" type="primary">rpoH_1</name>
    <name evidence="9" type="ORF">ROTO_01820</name>
</gene>